<sequence length="208" mass="24738">MPKHEYRKHEKELYQPKAKPQLLEVGKQKFICIKGKGNPNHEDFLERVGVLYSLSYAVKMMPKNGFTPEGYFDYTVYPLEGLWDLTEEGRNHKDLIKDELLYTIMIRQPDFVTRETVERAFEIVNKKKPHPLLKEAYFDELEDGLSVQILHIGSYDSEPESFQQLKMFIDENNYVLKTLVHREIYLSDARKVEHDKLKTILRYRINKK</sequence>
<organism evidence="2 3">
    <name type="scientific">Paenibacillus odorifer</name>
    <dbReference type="NCBI Taxonomy" id="189426"/>
    <lineage>
        <taxon>Bacteria</taxon>
        <taxon>Bacillati</taxon>
        <taxon>Bacillota</taxon>
        <taxon>Bacilli</taxon>
        <taxon>Bacillales</taxon>
        <taxon>Paenibacillaceae</taxon>
        <taxon>Paenibacillus</taxon>
    </lineage>
</organism>
<dbReference type="Gene3D" id="3.20.80.10">
    <property type="entry name" value="Regulatory factor, effector binding domain"/>
    <property type="match status" value="1"/>
</dbReference>
<proteinExistence type="predicted"/>
<dbReference type="InterPro" id="IPR008319">
    <property type="entry name" value="GyrI-like_CCH_Lin2189-like"/>
</dbReference>
<name>A0A1R0X9T3_9BACL</name>
<dbReference type="KEGG" id="pod:PODO_01085"/>
<dbReference type="PIRSF" id="PIRSF031644">
    <property type="entry name" value="UCP031644"/>
    <property type="match status" value="1"/>
</dbReference>
<dbReference type="AlphaFoldDB" id="A0A1R0X9T3"/>
<reference evidence="2 3" key="1">
    <citation type="submission" date="2016-10" db="EMBL/GenBank/DDBJ databases">
        <title>Paenibacillus species isolates.</title>
        <authorList>
            <person name="Beno S.M."/>
        </authorList>
    </citation>
    <scope>NUCLEOTIDE SEQUENCE [LARGE SCALE GENOMIC DNA]</scope>
    <source>
        <strain evidence="2 3">FSL H7-0604</strain>
    </source>
</reference>
<evidence type="ECO:0000313" key="2">
    <source>
        <dbReference type="EMBL" id="OMD31583.1"/>
    </source>
</evidence>
<evidence type="ECO:0000313" key="3">
    <source>
        <dbReference type="Proteomes" id="UP000187465"/>
    </source>
</evidence>
<dbReference type="Pfam" id="PF06445">
    <property type="entry name" value="GyrI-like"/>
    <property type="match status" value="1"/>
</dbReference>
<dbReference type="InterPro" id="IPR029442">
    <property type="entry name" value="GyrI-like"/>
</dbReference>
<dbReference type="EMBL" id="MKQP01000021">
    <property type="protein sequence ID" value="OMD31583.1"/>
    <property type="molecule type" value="Genomic_DNA"/>
</dbReference>
<gene>
    <name evidence="2" type="ORF">BJP51_18555</name>
</gene>
<dbReference type="InterPro" id="IPR011256">
    <property type="entry name" value="Reg_factor_effector_dom_sf"/>
</dbReference>
<dbReference type="SUPFAM" id="SSF55136">
    <property type="entry name" value="Probable bacterial effector-binding domain"/>
    <property type="match status" value="1"/>
</dbReference>
<dbReference type="Proteomes" id="UP000187465">
    <property type="component" value="Unassembled WGS sequence"/>
</dbReference>
<comment type="caution">
    <text evidence="2">The sequence shown here is derived from an EMBL/GenBank/DDBJ whole genome shotgun (WGS) entry which is preliminary data.</text>
</comment>
<evidence type="ECO:0000259" key="1">
    <source>
        <dbReference type="Pfam" id="PF06445"/>
    </source>
</evidence>
<protein>
    <recommendedName>
        <fullName evidence="1">GyrI-like small molecule binding domain-containing protein</fullName>
    </recommendedName>
</protein>
<feature type="domain" description="GyrI-like small molecule binding" evidence="1">
    <location>
        <begin position="19"/>
        <end position="199"/>
    </location>
</feature>
<accession>A0A1R0X9T3</accession>